<dbReference type="EMBL" id="QVME01000001">
    <property type="protein sequence ID" value="RGE69619.1"/>
    <property type="molecule type" value="Genomic_DNA"/>
</dbReference>
<reference evidence="1 2" key="1">
    <citation type="submission" date="2018-08" db="EMBL/GenBank/DDBJ databases">
        <title>A genome reference for cultivated species of the human gut microbiota.</title>
        <authorList>
            <person name="Zou Y."/>
            <person name="Xue W."/>
            <person name="Luo G."/>
        </authorList>
    </citation>
    <scope>NUCLEOTIDE SEQUENCE [LARGE SCALE GENOMIC DNA]</scope>
    <source>
        <strain evidence="1 2">TF05-12AC</strain>
    </source>
</reference>
<name>A0A3E3IRB7_9FIRM</name>
<organism evidence="1 2">
    <name type="scientific">Anaerotruncus colihominis</name>
    <dbReference type="NCBI Taxonomy" id="169435"/>
    <lineage>
        <taxon>Bacteria</taxon>
        <taxon>Bacillati</taxon>
        <taxon>Bacillota</taxon>
        <taxon>Clostridia</taxon>
        <taxon>Eubacteriales</taxon>
        <taxon>Oscillospiraceae</taxon>
        <taxon>Anaerotruncus</taxon>
    </lineage>
</organism>
<accession>A0A3E3IRB7</accession>
<dbReference type="Proteomes" id="UP000260828">
    <property type="component" value="Unassembled WGS sequence"/>
</dbReference>
<dbReference type="OrthoDB" id="2052752at2"/>
<sequence>MLSAQINIILHKTSPSNTAVLQYLSIYPANQKGAFLLPLIRFSRHGAFLNKNPPISAITTAIGG</sequence>
<comment type="caution">
    <text evidence="1">The sequence shown here is derived from an EMBL/GenBank/DDBJ whole genome shotgun (WGS) entry which is preliminary data.</text>
</comment>
<proteinExistence type="predicted"/>
<protein>
    <submittedName>
        <fullName evidence="1">Uncharacterized protein</fullName>
    </submittedName>
</protein>
<dbReference type="AlphaFoldDB" id="A0A3E3IRB7"/>
<evidence type="ECO:0000313" key="1">
    <source>
        <dbReference type="EMBL" id="RGE69619.1"/>
    </source>
</evidence>
<gene>
    <name evidence="1" type="ORF">DXC40_00675</name>
</gene>
<evidence type="ECO:0000313" key="2">
    <source>
        <dbReference type="Proteomes" id="UP000260828"/>
    </source>
</evidence>